<proteinExistence type="predicted"/>
<dbReference type="EMBL" id="CP042261">
    <property type="protein sequence ID" value="QDY69920.1"/>
    <property type="molecule type" value="Genomic_DNA"/>
</dbReference>
<dbReference type="Proteomes" id="UP000318483">
    <property type="component" value="Chromosome"/>
</dbReference>
<keyword evidence="1" id="KW-0732">Signal</keyword>
<protein>
    <submittedName>
        <fullName evidence="2">Uncharacterized protein</fullName>
    </submittedName>
</protein>
<evidence type="ECO:0000256" key="1">
    <source>
        <dbReference type="SAM" id="SignalP"/>
    </source>
</evidence>
<evidence type="ECO:0000313" key="3">
    <source>
        <dbReference type="Proteomes" id="UP000318483"/>
    </source>
</evidence>
<accession>A0A5B8J6E9</accession>
<dbReference type="KEGG" id="lit:FPZ52_10020"/>
<feature type="chain" id="PRO_5022674554" evidence="1">
    <location>
        <begin position="25"/>
        <end position="219"/>
    </location>
</feature>
<organism evidence="2 3">
    <name type="scientific">Qingshengfaniella alkalisoli</name>
    <dbReference type="NCBI Taxonomy" id="2599296"/>
    <lineage>
        <taxon>Bacteria</taxon>
        <taxon>Pseudomonadati</taxon>
        <taxon>Pseudomonadota</taxon>
        <taxon>Alphaproteobacteria</taxon>
        <taxon>Rhodobacterales</taxon>
        <taxon>Paracoccaceae</taxon>
        <taxon>Qingshengfaniella</taxon>
    </lineage>
</organism>
<dbReference type="RefSeq" id="WP_146365296.1">
    <property type="nucleotide sequence ID" value="NZ_CP042261.1"/>
</dbReference>
<name>A0A5B8J6E9_9RHOB</name>
<keyword evidence="3" id="KW-1185">Reference proteome</keyword>
<gene>
    <name evidence="2" type="ORF">FPZ52_10020</name>
</gene>
<feature type="signal peptide" evidence="1">
    <location>
        <begin position="1"/>
        <end position="24"/>
    </location>
</feature>
<dbReference type="OrthoDB" id="7877343at2"/>
<dbReference type="AlphaFoldDB" id="A0A5B8J6E9"/>
<evidence type="ECO:0000313" key="2">
    <source>
        <dbReference type="EMBL" id="QDY69920.1"/>
    </source>
</evidence>
<reference evidence="2 3" key="1">
    <citation type="submission" date="2019-07" db="EMBL/GenBank/DDBJ databases">
        <title>Litoreibacter alkalisoli sp. nov., isolated from saline-alkaline soil.</title>
        <authorList>
            <person name="Wang S."/>
            <person name="Xu L."/>
            <person name="Xing Y.-T."/>
            <person name="Sun J.-Q."/>
        </authorList>
    </citation>
    <scope>NUCLEOTIDE SEQUENCE [LARGE SCALE GENOMIC DNA]</scope>
    <source>
        <strain evidence="2 3">LN3S51</strain>
    </source>
</reference>
<sequence length="219" mass="23457">MFTWISKHRLCFTAFGLIPLAACAPQAEVTGRAIYHRAPTPVVAINVSDNAVVIVGPDGYCIDDRSTRDDPEGTLILLGSCAALTGAETAVPELPALLTALVSPRSDIIQRPTTVQLEEFFRSDEGLSALSYGGDPTKVDLLSVTTRGDALVLSIADSSEERPAELTDTFWRAVLPVRDRLVVLTVNPIQGSSMSDGDAFDTLRDFIGKTRAANPPQTD</sequence>